<dbReference type="AlphaFoldDB" id="A0A163IW13"/>
<gene>
    <name evidence="2" type="primary">ABSGL_00996.1 scaffold 1136</name>
</gene>
<feature type="compositionally biased region" description="Low complexity" evidence="1">
    <location>
        <begin position="1"/>
        <end position="17"/>
    </location>
</feature>
<evidence type="ECO:0000256" key="1">
    <source>
        <dbReference type="SAM" id="MobiDB-lite"/>
    </source>
</evidence>
<evidence type="ECO:0000313" key="3">
    <source>
        <dbReference type="Proteomes" id="UP000078561"/>
    </source>
</evidence>
<proteinExistence type="predicted"/>
<sequence length="347" mass="39439">MNTNNNNNQAVDNNQQVNKEKSSDDVEMTELTQLDKDKAVVQAQMEVCERTREEVRKVIAPAPVDHDASDLWTNAVNPHELTLAQKKEVVDQHDMAMAILKSIKASFLEIHPHEPLFGGVPANASSIRTKEPLPPRMVKELPGFRFKYDPAPIGIKPELIHTDVVSFLTHFERVFSINGKNIEEHYQQPLSWCLSTTLLNHYQSQKAAMEAGKEETISSTSGTAFFSRIREARRLVRADKISFDQLLSMVLICGTPVEWQRTFHKEMQISIKEKRGSEQEVMEMLMKLECDTVPIKRHNEDLVPSPPKKTRVDPDAKPSTTHTKKCTNKWTDPATGQEHTCGQPYYP</sequence>
<dbReference type="EMBL" id="LT550443">
    <property type="protein sequence ID" value="SAL95655.1"/>
    <property type="molecule type" value="Genomic_DNA"/>
</dbReference>
<keyword evidence="3" id="KW-1185">Reference proteome</keyword>
<dbReference type="InParanoid" id="A0A163IW13"/>
<evidence type="ECO:0000313" key="2">
    <source>
        <dbReference type="EMBL" id="SAL95655.1"/>
    </source>
</evidence>
<organism evidence="2">
    <name type="scientific">Absidia glauca</name>
    <name type="common">Pin mould</name>
    <dbReference type="NCBI Taxonomy" id="4829"/>
    <lineage>
        <taxon>Eukaryota</taxon>
        <taxon>Fungi</taxon>
        <taxon>Fungi incertae sedis</taxon>
        <taxon>Mucoromycota</taxon>
        <taxon>Mucoromycotina</taxon>
        <taxon>Mucoromycetes</taxon>
        <taxon>Mucorales</taxon>
        <taxon>Cunninghamellaceae</taxon>
        <taxon>Absidia</taxon>
    </lineage>
</organism>
<feature type="region of interest" description="Disordered" evidence="1">
    <location>
        <begin position="1"/>
        <end position="27"/>
    </location>
</feature>
<accession>A0A163IW13</accession>
<feature type="non-terminal residue" evidence="2">
    <location>
        <position position="347"/>
    </location>
</feature>
<reference evidence="2" key="1">
    <citation type="submission" date="2016-04" db="EMBL/GenBank/DDBJ databases">
        <authorList>
            <person name="Evans L.H."/>
            <person name="Alamgir A."/>
            <person name="Owens N."/>
            <person name="Weber N.D."/>
            <person name="Virtaneva K."/>
            <person name="Barbian K."/>
            <person name="Babar A."/>
            <person name="Rosenke K."/>
        </authorList>
    </citation>
    <scope>NUCLEOTIDE SEQUENCE [LARGE SCALE GENOMIC DNA]</scope>
    <source>
        <strain evidence="2">CBS 101.48</strain>
    </source>
</reference>
<protein>
    <submittedName>
        <fullName evidence="2">Uncharacterized protein</fullName>
    </submittedName>
</protein>
<dbReference type="Proteomes" id="UP000078561">
    <property type="component" value="Unassembled WGS sequence"/>
</dbReference>
<name>A0A163IW13_ABSGL</name>
<feature type="region of interest" description="Disordered" evidence="1">
    <location>
        <begin position="298"/>
        <end position="347"/>
    </location>
</feature>